<dbReference type="PATRIC" id="fig|172044.3.peg.929"/>
<dbReference type="EMBL" id="LDTF01000022">
    <property type="protein sequence ID" value="KTT99677.1"/>
    <property type="molecule type" value="Genomic_DNA"/>
</dbReference>
<feature type="transmembrane region" description="Helical" evidence="1">
    <location>
        <begin position="75"/>
        <end position="98"/>
    </location>
</feature>
<reference evidence="2 3" key="1">
    <citation type="journal article" date="2016" name="Front. Microbiol.">
        <title>Genomic Resource of Rice Seed Associated Bacteria.</title>
        <authorList>
            <person name="Midha S."/>
            <person name="Bansal K."/>
            <person name="Sharma S."/>
            <person name="Kumar N."/>
            <person name="Patil P.P."/>
            <person name="Chaudhry V."/>
            <person name="Patil P.B."/>
        </authorList>
    </citation>
    <scope>NUCLEOTIDE SEQUENCE [LARGE SCALE GENOMIC DNA]</scope>
    <source>
        <strain evidence="2 3">NS355</strain>
    </source>
</reference>
<dbReference type="InterPro" id="IPR021354">
    <property type="entry name" value="DUF2975"/>
</dbReference>
<keyword evidence="1" id="KW-0472">Membrane</keyword>
<feature type="transmembrane region" description="Helical" evidence="1">
    <location>
        <begin position="118"/>
        <end position="139"/>
    </location>
</feature>
<evidence type="ECO:0000313" key="2">
    <source>
        <dbReference type="EMBL" id="KTT99677.1"/>
    </source>
</evidence>
<feature type="transmembrane region" description="Helical" evidence="1">
    <location>
        <begin position="20"/>
        <end position="47"/>
    </location>
</feature>
<accession>A0A147IVW7</accession>
<dbReference type="Proteomes" id="UP000073923">
    <property type="component" value="Unassembled WGS sequence"/>
</dbReference>
<name>A0A147IVW7_9SPHN</name>
<keyword evidence="1" id="KW-1133">Transmembrane helix</keyword>
<organism evidence="2 3">
    <name type="scientific">Sphingomonas yabuuchiae</name>
    <dbReference type="NCBI Taxonomy" id="172044"/>
    <lineage>
        <taxon>Bacteria</taxon>
        <taxon>Pseudomonadati</taxon>
        <taxon>Pseudomonadota</taxon>
        <taxon>Alphaproteobacteria</taxon>
        <taxon>Sphingomonadales</taxon>
        <taxon>Sphingomonadaceae</taxon>
        <taxon>Sphingomonas</taxon>
    </lineage>
</organism>
<protein>
    <recommendedName>
        <fullName evidence="4">DUF2975 domain-containing protein</fullName>
    </recommendedName>
</protein>
<feature type="transmembrane region" description="Helical" evidence="1">
    <location>
        <begin position="159"/>
        <end position="176"/>
    </location>
</feature>
<dbReference type="AlphaFoldDB" id="A0A147IVW7"/>
<comment type="caution">
    <text evidence="2">The sequence shown here is derived from an EMBL/GenBank/DDBJ whole genome shotgun (WGS) entry which is preliminary data.</text>
</comment>
<evidence type="ECO:0000313" key="3">
    <source>
        <dbReference type="Proteomes" id="UP000073923"/>
    </source>
</evidence>
<sequence length="186" mass="19892">MNMGGQDDMTRSGKRLSAILYGLVMVMVGLLALATLAAAAGMVWTLFNPQTLWDAPLHIRYADHVNIAWPNTAEARLALCGVGLLLCGIVATGLIPLLRLCRSAVAGNPFARENVGRLRMIALAFLLVALGQVAMPFVLPKAAQILFQPAESHLDLGPLLAALVILILADVFREGVRLREDAEGTI</sequence>
<dbReference type="Pfam" id="PF11188">
    <property type="entry name" value="DUF2975"/>
    <property type="match status" value="1"/>
</dbReference>
<keyword evidence="1" id="KW-0812">Transmembrane</keyword>
<evidence type="ECO:0000256" key="1">
    <source>
        <dbReference type="SAM" id="Phobius"/>
    </source>
</evidence>
<gene>
    <name evidence="2" type="ORF">NS355_05945</name>
</gene>
<evidence type="ECO:0008006" key="4">
    <source>
        <dbReference type="Google" id="ProtNLM"/>
    </source>
</evidence>
<proteinExistence type="predicted"/>